<dbReference type="Proteomes" id="UP000217199">
    <property type="component" value="Unassembled WGS sequence"/>
</dbReference>
<dbReference type="InterPro" id="IPR055505">
    <property type="entry name" value="DUF7077"/>
</dbReference>
<keyword evidence="3" id="KW-0333">Golgi apparatus</keyword>
<evidence type="ECO:0000259" key="5">
    <source>
        <dbReference type="Pfam" id="PF23036"/>
    </source>
</evidence>
<dbReference type="Pfam" id="PF12584">
    <property type="entry name" value="TRAPPC10"/>
    <property type="match status" value="1"/>
</dbReference>
<evidence type="ECO:0000256" key="3">
    <source>
        <dbReference type="ARBA" id="ARBA00023034"/>
    </source>
</evidence>
<evidence type="ECO:0000256" key="1">
    <source>
        <dbReference type="ARBA" id="ARBA00004555"/>
    </source>
</evidence>
<dbReference type="InParanoid" id="A0A286UVS5"/>
<organism evidence="7 8">
    <name type="scientific">Pyrrhoderma noxium</name>
    <dbReference type="NCBI Taxonomy" id="2282107"/>
    <lineage>
        <taxon>Eukaryota</taxon>
        <taxon>Fungi</taxon>
        <taxon>Dikarya</taxon>
        <taxon>Basidiomycota</taxon>
        <taxon>Agaricomycotina</taxon>
        <taxon>Agaricomycetes</taxon>
        <taxon>Hymenochaetales</taxon>
        <taxon>Hymenochaetaceae</taxon>
        <taxon>Pyrrhoderma</taxon>
    </lineage>
</organism>
<dbReference type="EMBL" id="NBII01000001">
    <property type="protein sequence ID" value="PAV23661.1"/>
    <property type="molecule type" value="Genomic_DNA"/>
</dbReference>
<dbReference type="PANTHER" id="PTHR13251:SF3">
    <property type="entry name" value="TRAFFICKING PROTEIN PARTICLE COMPLEX SUBUNIT 10"/>
    <property type="match status" value="1"/>
</dbReference>
<dbReference type="GO" id="GO:1990071">
    <property type="term" value="C:TRAPPII protein complex"/>
    <property type="evidence" value="ECO:0007669"/>
    <property type="project" value="InterPro"/>
</dbReference>
<comment type="caution">
    <text evidence="7">The sequence shown here is derived from an EMBL/GenBank/DDBJ whole genome shotgun (WGS) entry which is preliminary data.</text>
</comment>
<feature type="domain" description="TRAPPC10/Trs130 C-terminal" evidence="4">
    <location>
        <begin position="1019"/>
        <end position="1165"/>
    </location>
</feature>
<name>A0A286UVS5_9AGAM</name>
<evidence type="ECO:0000313" key="8">
    <source>
        <dbReference type="Proteomes" id="UP000217199"/>
    </source>
</evidence>
<proteinExistence type="predicted"/>
<dbReference type="GO" id="GO:0034498">
    <property type="term" value="P:early endosome to Golgi transport"/>
    <property type="evidence" value="ECO:0007669"/>
    <property type="project" value="TreeGrafter"/>
</dbReference>
<dbReference type="InterPro" id="IPR022233">
    <property type="entry name" value="TRAPPC10/Trs130_C"/>
</dbReference>
<dbReference type="Pfam" id="PF23274">
    <property type="entry name" value="DUF7077"/>
    <property type="match status" value="1"/>
</dbReference>
<dbReference type="Pfam" id="PF23036">
    <property type="entry name" value="TRAPPC10_1st"/>
    <property type="match status" value="1"/>
</dbReference>
<dbReference type="AlphaFoldDB" id="A0A286UVS5"/>
<protein>
    <submittedName>
        <fullName evidence="7">Er to golgi transport-related protein</fullName>
    </submittedName>
</protein>
<keyword evidence="8" id="KW-1185">Reference proteome</keyword>
<evidence type="ECO:0000259" key="4">
    <source>
        <dbReference type="Pfam" id="PF12584"/>
    </source>
</evidence>
<dbReference type="PANTHER" id="PTHR13251">
    <property type="entry name" value="EPILEPSY HOLOPROSENCEPHALY CANDIDATE 1/TMEM1"/>
    <property type="match status" value="1"/>
</dbReference>
<dbReference type="InterPro" id="IPR045126">
    <property type="entry name" value="TRAPPC10/Trs130"/>
</dbReference>
<accession>A0A286UVS5</accession>
<feature type="domain" description="TRAPPC10/Trs130 N-terminal" evidence="5">
    <location>
        <begin position="19"/>
        <end position="316"/>
    </location>
</feature>
<evidence type="ECO:0000256" key="2">
    <source>
        <dbReference type="ARBA" id="ARBA00022448"/>
    </source>
</evidence>
<evidence type="ECO:0000313" key="7">
    <source>
        <dbReference type="EMBL" id="PAV23661.1"/>
    </source>
</evidence>
<evidence type="ECO:0000259" key="6">
    <source>
        <dbReference type="Pfam" id="PF23274"/>
    </source>
</evidence>
<dbReference type="OrthoDB" id="10256906at2759"/>
<dbReference type="InterPro" id="IPR056913">
    <property type="entry name" value="TRAPPC10/Trs130_N"/>
</dbReference>
<dbReference type="STRING" id="2282107.A0A286UVS5"/>
<gene>
    <name evidence="7" type="ORF">PNOK_0072900</name>
</gene>
<dbReference type="GO" id="GO:0005829">
    <property type="term" value="C:cytosol"/>
    <property type="evidence" value="ECO:0007669"/>
    <property type="project" value="GOC"/>
</dbReference>
<sequence>MHSQRAKVTLSGPPQLTTTDDWPQIWSGLSAQFPLRNLHWKPASRTSIRTIQSLDINLLALESVKDESASQIPTSLLDRPLINVYVLICEDIETYKASLRKHLKDWHSLVTQRKGQEWMVISVSKTDNRQTQTGLLKMRGTVLDRIRADFNSDKKDRCIQLSWASDLKSPPIWAEIISKMKDGIIVAFDQAVSQREDEIKRSELQRTMPGWNFCTFFILKESLASSFEGANLLEDSLLQYEELEASFFQVLKDRTLWFGKFVDPAPKDDSLPLLSISKKPYRDMILANTISVFDIRVYLLAKQLGVLGKMGRLSDAARKASLFLLTFGNRLRDFKTELPDCFVESWIYSSALSAVDTLDDWARNKELDTITSNQFNSAKGELLFASRNQLDRLGIRLNFLPFEPPFSNCAADLSPEMDSNQESSVINHDSQSISNTDILGFLGNKASFYDLYIRLTNRAIDLFAKSGRRKTALKLHGSLAALDSYRERHGNALQTYTSLPAHYAPHHWASLESYMLFQSIETHTRMGKDRDRQWIHTALNFVKAYVEKVALDLLYEIKDMELYVEQLVESAIKVSNSVDGDLLFQDHPVFTISPIVESGRSAETRDGYLLDVNVHNNLPCKLDLDKISVVLTRTKASEAEFISDKITLEPGTTMLTLFCPLPKPGTFLVGKSEARMGRLVFHTSFNEKIKKRQDSLGLGQKLPHKIVKLPLDPRSVILDLQQALQVDIGGQAKFSLKLTSGRNHISTANIKLSSPDVIINLEKCIKNNESVTFFPDVIQINNMTPGEVIHFDVPHSSSEKRENIKISTDIEYETIAEPNLIRRMSFEKLIPTSVNITVNIQDFFRGESLLSKFTISTISYQHIRISAVDLVASDADEPNLKILKPEGFSNIVTVTPSQPADFVFQLGLAGEVNDPLRLCITYRLLREEVETLVTSRIHQTIPESDWKQRELVESQIVQALEIDSSWVEMYEMTGELFVPTKSVERSNIIPDELYLQIFDKLQEASSPEDTRFWRKFTIPLDLPRLDILATTHIDIRTNPFDKESANSKPYNTIYAGQPVSATLSINTSMYWAGQDKKNAKEYKMRFLLEENIKDWLVSGQKRGDFVAKDGSTYTVHATFMALRNGEFPLPNVRLSAYPLDNGDGIPTPPSLETYQEHAAKRVLVLPRGGRTTFFVNVGRD</sequence>
<comment type="subcellular location">
    <subcellularLocation>
        <location evidence="1">Golgi apparatus</location>
    </subcellularLocation>
</comment>
<feature type="domain" description="DUF7077" evidence="6">
    <location>
        <begin position="716"/>
        <end position="814"/>
    </location>
</feature>
<dbReference type="GO" id="GO:0006891">
    <property type="term" value="P:intra-Golgi vesicle-mediated transport"/>
    <property type="evidence" value="ECO:0007669"/>
    <property type="project" value="TreeGrafter"/>
</dbReference>
<reference evidence="7 8" key="1">
    <citation type="journal article" date="2017" name="Mol. Ecol.">
        <title>Comparative and population genomic landscape of Phellinus noxius: A hypervariable fungus causing root rot in trees.</title>
        <authorList>
            <person name="Chung C.L."/>
            <person name="Lee T.J."/>
            <person name="Akiba M."/>
            <person name="Lee H.H."/>
            <person name="Kuo T.H."/>
            <person name="Liu D."/>
            <person name="Ke H.M."/>
            <person name="Yokoi T."/>
            <person name="Roa M.B."/>
            <person name="Lu M.J."/>
            <person name="Chang Y.Y."/>
            <person name="Ann P.J."/>
            <person name="Tsai J.N."/>
            <person name="Chen C.Y."/>
            <person name="Tzean S.S."/>
            <person name="Ota Y."/>
            <person name="Hattori T."/>
            <person name="Sahashi N."/>
            <person name="Liou R.F."/>
            <person name="Kikuchi T."/>
            <person name="Tsai I.J."/>
        </authorList>
    </citation>
    <scope>NUCLEOTIDE SEQUENCE [LARGE SCALE GENOMIC DNA]</scope>
    <source>
        <strain evidence="7 8">FFPRI411160</strain>
    </source>
</reference>
<keyword evidence="2" id="KW-0813">Transport</keyword>